<evidence type="ECO:0000313" key="2">
    <source>
        <dbReference type="EMBL" id="CDW57684.1"/>
    </source>
</evidence>
<proteinExistence type="predicted"/>
<dbReference type="Proteomes" id="UP000030665">
    <property type="component" value="Unassembled WGS sequence"/>
</dbReference>
<gene>
    <name evidence="2" type="ORF">TTRE_0000597701</name>
</gene>
<dbReference type="EMBL" id="HG806199">
    <property type="protein sequence ID" value="CDW57684.1"/>
    <property type="molecule type" value="Genomic_DNA"/>
</dbReference>
<sequence length="197" mass="22596">MDVSLMALIVLIGSQAVGKMTVGKELEKQIDGKLLFNHQTLDLFADFLGYSKDAFLLSDRTRKELFKAFVNSPETNTTKTIIFTVVIDFDSAYDIEFLQDIASIFLEANQEVYFVELVAALRERLKRNVHEERLKAKPSKRDTKFSRKEILTSARKNRLESRENEVKKLFPAVKHLKINNTKLAPKEVCTQIISELV</sequence>
<keyword evidence="3" id="KW-1185">Reference proteome</keyword>
<protein>
    <submittedName>
        <fullName evidence="2">AAA 18 domain containing protein</fullName>
    </submittedName>
</protein>
<evidence type="ECO:0000313" key="3">
    <source>
        <dbReference type="Proteomes" id="UP000030665"/>
    </source>
</evidence>
<feature type="signal peptide" evidence="1">
    <location>
        <begin position="1"/>
        <end position="16"/>
    </location>
</feature>
<reference evidence="2" key="2">
    <citation type="submission" date="2014-03" db="EMBL/GenBank/DDBJ databases">
        <title>The whipworm genome and dual-species transcriptomics of an intimate host-pathogen interaction.</title>
        <authorList>
            <person name="Foth B.J."/>
            <person name="Tsai I.J."/>
            <person name="Reid A.J."/>
            <person name="Bancroft A.J."/>
            <person name="Nichol S."/>
            <person name="Tracey A."/>
            <person name="Holroyd N."/>
            <person name="Cotton J.A."/>
            <person name="Stanley E.J."/>
            <person name="Zarowiecki M."/>
            <person name="Liu J.Z."/>
            <person name="Huckvale T."/>
            <person name="Cooper P.J."/>
            <person name="Grencis R.K."/>
            <person name="Berriman M."/>
        </authorList>
    </citation>
    <scope>NUCLEOTIDE SEQUENCE [LARGE SCALE GENOMIC DNA]</scope>
</reference>
<dbReference type="SUPFAM" id="SSF52540">
    <property type="entry name" value="P-loop containing nucleoside triphosphate hydrolases"/>
    <property type="match status" value="1"/>
</dbReference>
<organism evidence="2 3">
    <name type="scientific">Trichuris trichiura</name>
    <name type="common">Whipworm</name>
    <name type="synonym">Trichocephalus trichiurus</name>
    <dbReference type="NCBI Taxonomy" id="36087"/>
    <lineage>
        <taxon>Eukaryota</taxon>
        <taxon>Metazoa</taxon>
        <taxon>Ecdysozoa</taxon>
        <taxon>Nematoda</taxon>
        <taxon>Enoplea</taxon>
        <taxon>Dorylaimia</taxon>
        <taxon>Trichinellida</taxon>
        <taxon>Trichuridae</taxon>
        <taxon>Trichuris</taxon>
    </lineage>
</organism>
<evidence type="ECO:0000256" key="1">
    <source>
        <dbReference type="SAM" id="SignalP"/>
    </source>
</evidence>
<name>A0A077ZCY8_TRITR</name>
<dbReference type="Gene3D" id="3.40.50.300">
    <property type="entry name" value="P-loop containing nucleotide triphosphate hydrolases"/>
    <property type="match status" value="1"/>
</dbReference>
<keyword evidence="1" id="KW-0732">Signal</keyword>
<feature type="chain" id="PRO_5001728643" evidence="1">
    <location>
        <begin position="17"/>
        <end position="197"/>
    </location>
</feature>
<reference evidence="2" key="1">
    <citation type="submission" date="2014-01" db="EMBL/GenBank/DDBJ databases">
        <authorList>
            <person name="Aslett M."/>
        </authorList>
    </citation>
    <scope>NUCLEOTIDE SEQUENCE</scope>
</reference>
<dbReference type="AlphaFoldDB" id="A0A077ZCY8"/>
<dbReference type="InterPro" id="IPR027417">
    <property type="entry name" value="P-loop_NTPase"/>
</dbReference>
<accession>A0A077ZCY8</accession>